<dbReference type="Proteomes" id="UP001320876">
    <property type="component" value="Unassembled WGS sequence"/>
</dbReference>
<keyword evidence="1" id="KW-0732">Signal</keyword>
<sequence>MKSASPLAIALLFAAASPALAATTLITPTTITYTNLPNQEENGLGGSLNNETNIINGSGLSGSLDIANYTTITHASVSLSAPGNAWATVDIAPGGGDYFADGGAAPTFTIDLGSIFSVDAFVIWGYHFGGNSGNHPKTFDLEFSDNGGSSYYTSLTGLTVPNGGAANAADTIAFNPTSANFVRLTITDNYFGTHAGGDRVGIAEIRFLGTPEVPEPSALLLGGLGLIGLLRRGR</sequence>
<dbReference type="Pfam" id="PF07589">
    <property type="entry name" value="PEP-CTERM"/>
    <property type="match status" value="1"/>
</dbReference>
<proteinExistence type="predicted"/>
<feature type="signal peptide" evidence="1">
    <location>
        <begin position="1"/>
        <end position="21"/>
    </location>
</feature>
<feature type="chain" id="PRO_5045996440" evidence="1">
    <location>
        <begin position="22"/>
        <end position="234"/>
    </location>
</feature>
<gene>
    <name evidence="3" type="ORF">OKA05_17300</name>
</gene>
<evidence type="ECO:0000313" key="3">
    <source>
        <dbReference type="EMBL" id="MCW1924326.1"/>
    </source>
</evidence>
<dbReference type="InterPro" id="IPR013424">
    <property type="entry name" value="Ice-binding_C"/>
</dbReference>
<evidence type="ECO:0000259" key="2">
    <source>
        <dbReference type="PROSITE" id="PS50022"/>
    </source>
</evidence>
<feature type="domain" description="F5/8 type C" evidence="2">
    <location>
        <begin position="43"/>
        <end position="210"/>
    </location>
</feature>
<dbReference type="PROSITE" id="PS50022">
    <property type="entry name" value="FA58C_3"/>
    <property type="match status" value="1"/>
</dbReference>
<comment type="caution">
    <text evidence="3">The sequence shown here is derived from an EMBL/GenBank/DDBJ whole genome shotgun (WGS) entry which is preliminary data.</text>
</comment>
<protein>
    <submittedName>
        <fullName evidence="3">Discoidin domain-containing protein</fullName>
    </submittedName>
</protein>
<reference evidence="3 4" key="1">
    <citation type="submission" date="2022-10" db="EMBL/GenBank/DDBJ databases">
        <title>Luteolibacter arcticus strain CCTCC AB 2014275, whole genome shotgun sequencing project.</title>
        <authorList>
            <person name="Zhao G."/>
            <person name="Shen L."/>
        </authorList>
    </citation>
    <scope>NUCLEOTIDE SEQUENCE [LARGE SCALE GENOMIC DNA]</scope>
    <source>
        <strain evidence="3 4">CCTCC AB 2014275</strain>
    </source>
</reference>
<dbReference type="Gene3D" id="2.60.120.260">
    <property type="entry name" value="Galactose-binding domain-like"/>
    <property type="match status" value="1"/>
</dbReference>
<organism evidence="3 4">
    <name type="scientific">Luteolibacter arcticus</name>
    <dbReference type="NCBI Taxonomy" id="1581411"/>
    <lineage>
        <taxon>Bacteria</taxon>
        <taxon>Pseudomonadati</taxon>
        <taxon>Verrucomicrobiota</taxon>
        <taxon>Verrucomicrobiia</taxon>
        <taxon>Verrucomicrobiales</taxon>
        <taxon>Verrucomicrobiaceae</taxon>
        <taxon>Luteolibacter</taxon>
    </lineage>
</organism>
<dbReference type="SUPFAM" id="SSF49785">
    <property type="entry name" value="Galactose-binding domain-like"/>
    <property type="match status" value="1"/>
</dbReference>
<name>A0ABT3GLI6_9BACT</name>
<keyword evidence="4" id="KW-1185">Reference proteome</keyword>
<dbReference type="EMBL" id="JAPDDT010000007">
    <property type="protein sequence ID" value="MCW1924326.1"/>
    <property type="molecule type" value="Genomic_DNA"/>
</dbReference>
<evidence type="ECO:0000313" key="4">
    <source>
        <dbReference type="Proteomes" id="UP001320876"/>
    </source>
</evidence>
<dbReference type="RefSeq" id="WP_264488435.1">
    <property type="nucleotide sequence ID" value="NZ_JAPDDT010000007.1"/>
</dbReference>
<dbReference type="InterPro" id="IPR008979">
    <property type="entry name" value="Galactose-bd-like_sf"/>
</dbReference>
<dbReference type="InterPro" id="IPR000421">
    <property type="entry name" value="FA58C"/>
</dbReference>
<dbReference type="Pfam" id="PF00754">
    <property type="entry name" value="F5_F8_type_C"/>
    <property type="match status" value="1"/>
</dbReference>
<evidence type="ECO:0000256" key="1">
    <source>
        <dbReference type="SAM" id="SignalP"/>
    </source>
</evidence>
<accession>A0ABT3GLI6</accession>